<dbReference type="Pfam" id="PF20009">
    <property type="entry name" value="GEVED"/>
    <property type="match status" value="1"/>
</dbReference>
<dbReference type="InterPro" id="IPR045474">
    <property type="entry name" value="GEVED"/>
</dbReference>
<evidence type="ECO:0000313" key="5">
    <source>
        <dbReference type="Proteomes" id="UP000608754"/>
    </source>
</evidence>
<dbReference type="AlphaFoldDB" id="A0A8J7FQ06"/>
<dbReference type="RefSeq" id="WP_194182868.1">
    <property type="nucleotide sequence ID" value="NZ_JADGIK010000004.1"/>
</dbReference>
<accession>A0A8J7FQ06</accession>
<feature type="domain" description="GEVED" evidence="3">
    <location>
        <begin position="404"/>
        <end position="487"/>
    </location>
</feature>
<feature type="signal peptide" evidence="1">
    <location>
        <begin position="1"/>
        <end position="19"/>
    </location>
</feature>
<dbReference type="Proteomes" id="UP000608754">
    <property type="component" value="Unassembled WGS sequence"/>
</dbReference>
<evidence type="ECO:0000313" key="4">
    <source>
        <dbReference type="EMBL" id="MBF0597324.1"/>
    </source>
</evidence>
<evidence type="ECO:0000259" key="2">
    <source>
        <dbReference type="Pfam" id="PF18651"/>
    </source>
</evidence>
<evidence type="ECO:0000256" key="1">
    <source>
        <dbReference type="SAM" id="SignalP"/>
    </source>
</evidence>
<keyword evidence="1" id="KW-0732">Signal</keyword>
<dbReference type="EMBL" id="JADGIK010000004">
    <property type="protein sequence ID" value="MBF0597324.1"/>
    <property type="molecule type" value="Genomic_DNA"/>
</dbReference>
<reference evidence="4" key="1">
    <citation type="submission" date="2020-10" db="EMBL/GenBank/DDBJ databases">
        <authorList>
            <person name="Lu T."/>
            <person name="Wang Q."/>
            <person name="Han X."/>
        </authorList>
    </citation>
    <scope>NUCLEOTIDE SEQUENCE</scope>
    <source>
        <strain evidence="4">WQ 117</strain>
    </source>
</reference>
<feature type="chain" id="PRO_5035202117" description="Isopeptide-forming domain-containing fimbrial protein" evidence="1">
    <location>
        <begin position="20"/>
        <end position="511"/>
    </location>
</feature>
<evidence type="ECO:0008006" key="6">
    <source>
        <dbReference type="Google" id="ProtNLM"/>
    </source>
</evidence>
<dbReference type="InterPro" id="IPR040683">
    <property type="entry name" value="CshA_NR2"/>
</dbReference>
<name>A0A8J7FQ06_9FLAO</name>
<protein>
    <recommendedName>
        <fullName evidence="6">Isopeptide-forming domain-containing fimbrial protein</fullName>
    </recommendedName>
</protein>
<keyword evidence="5" id="KW-1185">Reference proteome</keyword>
<dbReference type="Pfam" id="PF18651">
    <property type="entry name" value="CshA_NR2"/>
    <property type="match status" value="1"/>
</dbReference>
<evidence type="ECO:0000259" key="3">
    <source>
        <dbReference type="Pfam" id="PF20009"/>
    </source>
</evidence>
<comment type="caution">
    <text evidence="4">The sequence shown here is derived from an EMBL/GenBank/DDBJ whole genome shotgun (WGS) entry which is preliminary data.</text>
</comment>
<sequence length="511" mass="56785">MKKLLLTLIPMIVGTYSSAQCFSDENGKRLEPVISTFATKGSGKYKNEILWLNWGASSPTSIKGSSKVLSTSDYSNAEIKITNDKYFCVKTKIIKVSQVTSDVIDKAWSIMDETYTNEGNTLYHILRSSNQGDYSEIELESHAFVLSRKSANDPFVNEPVRIKGLIIADAESANTNEYLTLTSKGKWDIIEFVNLITDNIKYNYKIKKVTNIDNTSTITMGYGQDKAQAAIAMLNFDADAYSSLSDSYKVNYKSTFKGTGRTSISIGLLTPYADFGDAPESYGAPIHFIDNVQLRKDNLGDKVAETNIGTSKSFVAGGLEKPNTNYVGTLGPDANPMPVYSKDALGDDYTYNYDGTRNVLTNEEDSWPKKFQSFSYKTVDSNKYPIGALISAEIPVKVNRSSVIAGWIDFNLNGKFDDSERVFKKVDVNDSKVLLEWKIPQNRKPFSTYARIRLFDLVEVSKSNQTIDESLLSPSSDVVGGEVEDHHMKILPSAVSNPMILNSTPIYKSFD</sequence>
<gene>
    <name evidence="4" type="ORF">IM532_07670</name>
</gene>
<feature type="domain" description="Surface adhesin CshA non-repetitive" evidence="2">
    <location>
        <begin position="47"/>
        <end position="268"/>
    </location>
</feature>
<organism evidence="4 5">
    <name type="scientific">Faecalibacter rhinopitheci</name>
    <dbReference type="NCBI Taxonomy" id="2779678"/>
    <lineage>
        <taxon>Bacteria</taxon>
        <taxon>Pseudomonadati</taxon>
        <taxon>Bacteroidota</taxon>
        <taxon>Flavobacteriia</taxon>
        <taxon>Flavobacteriales</taxon>
        <taxon>Weeksellaceae</taxon>
        <taxon>Faecalibacter</taxon>
    </lineage>
</organism>
<proteinExistence type="predicted"/>